<keyword evidence="2" id="KW-1185">Reference proteome</keyword>
<gene>
    <name evidence="1" type="ordered locus">Isop_1009</name>
</gene>
<proteinExistence type="predicted"/>
<dbReference type="InterPro" id="IPR013325">
    <property type="entry name" value="RNA_pol_sigma_r2"/>
</dbReference>
<accession>E8R411</accession>
<name>E8R411_ISOPI</name>
<dbReference type="Proteomes" id="UP000008631">
    <property type="component" value="Chromosome"/>
</dbReference>
<organism evidence="1 2">
    <name type="scientific">Isosphaera pallida (strain ATCC 43644 / DSM 9630 / IS1B)</name>
    <dbReference type="NCBI Taxonomy" id="575540"/>
    <lineage>
        <taxon>Bacteria</taxon>
        <taxon>Pseudomonadati</taxon>
        <taxon>Planctomycetota</taxon>
        <taxon>Planctomycetia</taxon>
        <taxon>Isosphaerales</taxon>
        <taxon>Isosphaeraceae</taxon>
        <taxon>Isosphaera</taxon>
    </lineage>
</organism>
<dbReference type="Gene3D" id="1.10.1740.10">
    <property type="match status" value="1"/>
</dbReference>
<dbReference type="HOGENOM" id="CLU_1174139_0_0_0"/>
<dbReference type="EMBL" id="CP002353">
    <property type="protein sequence ID" value="ADV61598.1"/>
    <property type="molecule type" value="Genomic_DNA"/>
</dbReference>
<dbReference type="GO" id="GO:0003700">
    <property type="term" value="F:DNA-binding transcription factor activity"/>
    <property type="evidence" value="ECO:0007669"/>
    <property type="project" value="InterPro"/>
</dbReference>
<dbReference type="SUPFAM" id="SSF88946">
    <property type="entry name" value="Sigma2 domain of RNA polymerase sigma factors"/>
    <property type="match status" value="1"/>
</dbReference>
<dbReference type="InParanoid" id="E8R411"/>
<reference key="1">
    <citation type="submission" date="2010-11" db="EMBL/GenBank/DDBJ databases">
        <title>The complete sequence of chromosome of Isophaera pallida ATCC 43644.</title>
        <authorList>
            <consortium name="US DOE Joint Genome Institute (JGI-PGF)"/>
            <person name="Lucas S."/>
            <person name="Copeland A."/>
            <person name="Lapidus A."/>
            <person name="Bruce D."/>
            <person name="Goodwin L."/>
            <person name="Pitluck S."/>
            <person name="Kyrpides N."/>
            <person name="Mavromatis K."/>
            <person name="Pagani I."/>
            <person name="Ivanova N."/>
            <person name="Saunders E."/>
            <person name="Brettin T."/>
            <person name="Detter J.C."/>
            <person name="Han C."/>
            <person name="Tapia R."/>
            <person name="Land M."/>
            <person name="Hauser L."/>
            <person name="Markowitz V."/>
            <person name="Cheng J.-F."/>
            <person name="Hugenholtz P."/>
            <person name="Woyke T."/>
            <person name="Wu D."/>
            <person name="Eisen J.A."/>
        </authorList>
    </citation>
    <scope>NUCLEOTIDE SEQUENCE</scope>
    <source>
        <strain>ATCC 43644</strain>
    </source>
</reference>
<evidence type="ECO:0000313" key="2">
    <source>
        <dbReference type="Proteomes" id="UP000008631"/>
    </source>
</evidence>
<evidence type="ECO:0000313" key="1">
    <source>
        <dbReference type="EMBL" id="ADV61598.1"/>
    </source>
</evidence>
<reference evidence="1 2" key="2">
    <citation type="journal article" date="2011" name="Stand. Genomic Sci.">
        <title>Complete genome sequence of Isosphaera pallida type strain (IS1B).</title>
        <authorList>
            <consortium name="US DOE Joint Genome Institute (JGI-PGF)"/>
            <person name="Goker M."/>
            <person name="Cleland D."/>
            <person name="Saunders E."/>
            <person name="Lapidus A."/>
            <person name="Nolan M."/>
            <person name="Lucas S."/>
            <person name="Hammon N."/>
            <person name="Deshpande S."/>
            <person name="Cheng J.F."/>
            <person name="Tapia R."/>
            <person name="Han C."/>
            <person name="Goodwin L."/>
            <person name="Pitluck S."/>
            <person name="Liolios K."/>
            <person name="Pagani I."/>
            <person name="Ivanova N."/>
            <person name="Mavromatis K."/>
            <person name="Pati A."/>
            <person name="Chen A."/>
            <person name="Palaniappan K."/>
            <person name="Land M."/>
            <person name="Hauser L."/>
            <person name="Chang Y.J."/>
            <person name="Jeffries C.D."/>
            <person name="Detter J.C."/>
            <person name="Beck B."/>
            <person name="Woyke T."/>
            <person name="Bristow J."/>
            <person name="Eisen J.A."/>
            <person name="Markowitz V."/>
            <person name="Hugenholtz P."/>
            <person name="Kyrpides N.C."/>
            <person name="Klenk H.P."/>
        </authorList>
    </citation>
    <scope>NUCLEOTIDE SEQUENCE [LARGE SCALE GENOMIC DNA]</scope>
    <source>
        <strain evidence="2">ATCC 43644 / DSM 9630 / IS1B</strain>
    </source>
</reference>
<sequence length="236" mass="27580">MTPEEHNRLARVLVDPQSTVVERNEAAHKLRPLVAKLARSVVRKRSLNRHDDLIDDLTQTLFLKLAQPTVYRGQPFAPWCKAVLNNLLNESHRRNRRLRLHTDQGESPPEPGAIEPRFRNLDDRMERLPQDDLERIETWECSNRDRVIALAVFLIDRYVPDDIWSGWIGSIGLSRPFPPEDFKELQLTDRYRILAAIFGTTVVNLRQIASRMRPRIMGLRFIREYTGVDRAEGDRR</sequence>
<dbReference type="AlphaFoldDB" id="E8R411"/>
<dbReference type="KEGG" id="ipa:Isop_1009"/>
<dbReference type="GO" id="GO:0006352">
    <property type="term" value="P:DNA-templated transcription initiation"/>
    <property type="evidence" value="ECO:0007669"/>
    <property type="project" value="InterPro"/>
</dbReference>
<protein>
    <submittedName>
        <fullName evidence="1">Uncharacterized protein</fullName>
    </submittedName>
</protein>
<dbReference type="STRING" id="575540.Isop_1009"/>